<accession>A0A5J5K2T8</accession>
<dbReference type="InterPro" id="IPR023214">
    <property type="entry name" value="HAD_sf"/>
</dbReference>
<dbReference type="NCBIfam" id="TIGR01509">
    <property type="entry name" value="HAD-SF-IA-v3"/>
    <property type="match status" value="1"/>
</dbReference>
<name>A0A5J5K2T8_9ACTN</name>
<dbReference type="PANTHER" id="PTHR18901:SF38">
    <property type="entry name" value="PSEUDOURIDINE-5'-PHOSPHATASE"/>
    <property type="match status" value="1"/>
</dbReference>
<dbReference type="InterPro" id="IPR006439">
    <property type="entry name" value="HAD-SF_hydro_IA"/>
</dbReference>
<reference evidence="1 2" key="1">
    <citation type="submission" date="2019-09" db="EMBL/GenBank/DDBJ databases">
        <title>Screening of Novel Bioactive Compounds from Soil-Associated.</title>
        <authorList>
            <person name="Gong X."/>
        </authorList>
    </citation>
    <scope>NUCLEOTIDE SEQUENCE [LARGE SCALE GENOMIC DNA]</scope>
    <source>
        <strain evidence="1 2">Gxj-6</strain>
    </source>
</reference>
<dbReference type="SFLD" id="SFLDS00003">
    <property type="entry name" value="Haloacid_Dehalogenase"/>
    <property type="match status" value="1"/>
</dbReference>
<dbReference type="InterPro" id="IPR041492">
    <property type="entry name" value="HAD_2"/>
</dbReference>
<dbReference type="EMBL" id="VYTZ01000006">
    <property type="protein sequence ID" value="KAA9377539.1"/>
    <property type="molecule type" value="Genomic_DNA"/>
</dbReference>
<dbReference type="SFLD" id="SFLDG01129">
    <property type="entry name" value="C1.5:_HAD__Beta-PGM__Phosphata"/>
    <property type="match status" value="1"/>
</dbReference>
<dbReference type="AlphaFoldDB" id="A0A5J5K2T8"/>
<dbReference type="CDD" id="cd07505">
    <property type="entry name" value="HAD_BPGM-like"/>
    <property type="match status" value="1"/>
</dbReference>
<proteinExistence type="predicted"/>
<gene>
    <name evidence="1" type="ORF">F5972_18050</name>
</gene>
<organism evidence="1 2">
    <name type="scientific">Microbispora cellulosiformans</name>
    <dbReference type="NCBI Taxonomy" id="2614688"/>
    <lineage>
        <taxon>Bacteria</taxon>
        <taxon>Bacillati</taxon>
        <taxon>Actinomycetota</taxon>
        <taxon>Actinomycetes</taxon>
        <taxon>Streptosporangiales</taxon>
        <taxon>Streptosporangiaceae</taxon>
        <taxon>Microbispora</taxon>
    </lineage>
</organism>
<dbReference type="InterPro" id="IPR036412">
    <property type="entry name" value="HAD-like_sf"/>
</dbReference>
<dbReference type="Proteomes" id="UP000327011">
    <property type="component" value="Unassembled WGS sequence"/>
</dbReference>
<sequence>MDAVLFDMDGLLVDTEGVWFEVETEVVTRLGGTWGPEHQEQLVGGSWDRTVSYMLELTRTDVDPMVVGQWLIDGMESRLSADVTPMPGALDLLRGLADHGVRTALVTSSLRIIADAVLKAVGREHFEVIVTADDVTCTKPHPEPYLTAAGLLSVDPGRCVALEDSPNGVASATAAGCRVVAVPSVLPIAQAPGRVVMPSLLDVDVDFLRALVR</sequence>
<dbReference type="InterPro" id="IPR023198">
    <property type="entry name" value="PGP-like_dom2"/>
</dbReference>
<keyword evidence="2" id="KW-1185">Reference proteome</keyword>
<dbReference type="PANTHER" id="PTHR18901">
    <property type="entry name" value="2-DEOXYGLUCOSE-6-PHOSPHATE PHOSPHATASE 2"/>
    <property type="match status" value="1"/>
</dbReference>
<dbReference type="Pfam" id="PF13419">
    <property type="entry name" value="HAD_2"/>
    <property type="match status" value="1"/>
</dbReference>
<dbReference type="RefSeq" id="WP_150934732.1">
    <property type="nucleotide sequence ID" value="NZ_VYTZ01000006.1"/>
</dbReference>
<dbReference type="SUPFAM" id="SSF56784">
    <property type="entry name" value="HAD-like"/>
    <property type="match status" value="1"/>
</dbReference>
<dbReference type="Gene3D" id="1.10.150.240">
    <property type="entry name" value="Putative phosphatase, domain 2"/>
    <property type="match status" value="1"/>
</dbReference>
<evidence type="ECO:0000313" key="1">
    <source>
        <dbReference type="EMBL" id="KAA9377539.1"/>
    </source>
</evidence>
<protein>
    <submittedName>
        <fullName evidence="1">HAD family phosphatase</fullName>
    </submittedName>
</protein>
<comment type="caution">
    <text evidence="1">The sequence shown here is derived from an EMBL/GenBank/DDBJ whole genome shotgun (WGS) entry which is preliminary data.</text>
</comment>
<dbReference type="Gene3D" id="3.40.50.1000">
    <property type="entry name" value="HAD superfamily/HAD-like"/>
    <property type="match status" value="1"/>
</dbReference>
<evidence type="ECO:0000313" key="2">
    <source>
        <dbReference type="Proteomes" id="UP000327011"/>
    </source>
</evidence>